<protein>
    <recommendedName>
        <fullName evidence="3">Diacylglycerol O-acyltransferase</fullName>
    </recommendedName>
</protein>
<proteinExistence type="predicted"/>
<evidence type="ECO:0008006" key="3">
    <source>
        <dbReference type="Google" id="ProtNLM"/>
    </source>
</evidence>
<dbReference type="PANTHER" id="PTHR28037:SF1">
    <property type="entry name" value="ALCOHOL O-ACETYLTRANSFERASE 1-RELATED"/>
    <property type="match status" value="1"/>
</dbReference>
<dbReference type="InterPro" id="IPR052058">
    <property type="entry name" value="Alcohol_O-acetyltransferase"/>
</dbReference>
<evidence type="ECO:0000313" key="1">
    <source>
        <dbReference type="EMBL" id="KAL3809909.1"/>
    </source>
</evidence>
<dbReference type="InterPro" id="IPR023213">
    <property type="entry name" value="CAT-like_dom_sf"/>
</dbReference>
<comment type="caution">
    <text evidence="1">The sequence shown here is derived from an EMBL/GenBank/DDBJ whole genome shotgun (WGS) entry which is preliminary data.</text>
</comment>
<dbReference type="AlphaFoldDB" id="A0ABD3RAX1"/>
<name>A0ABD3RAX1_9STRA</name>
<dbReference type="PANTHER" id="PTHR28037">
    <property type="entry name" value="ALCOHOL O-ACETYLTRANSFERASE 1-RELATED"/>
    <property type="match status" value="1"/>
</dbReference>
<sequence>MSHVSATILSATPSIEALSSAIDAAMSTHPLLRSVIVGTGEPERRIDLFQMVREGDPDPCSFVVNESLDVGDVLRIVDVDGSDERALERSWREQFANDIDDGSWYERSVRGGEPLWRLTLHRLGTIGGESSPCALIFHSNHCISDQTSVNMLMDQLLNDVDSIERGDGSGRAVLNNVAVPQDMPMSVEDSVLGIGGRYSEIGAGGLSTGTLAYVAGTWIRKALEGLRNPVILPDSSASPGRDGVGIAGAISTIMGRSAGGESESASERRTLLQFRDLPVEVTSSLLGACRANGVSVTNALTAAMVLTSSDFVDGGIARKGGEKARNYKVLQSLDMRRFGARLDECDTVACMAGSNDLMHGPVPDRSGEFVRSDPKSGDSQKLFWDLARDGRDQTKRFIESDGPVNAVRVFDFAMTIR</sequence>
<accession>A0ABD3RAX1</accession>
<dbReference type="EMBL" id="JALLPB020000365">
    <property type="protein sequence ID" value="KAL3809909.1"/>
    <property type="molecule type" value="Genomic_DNA"/>
</dbReference>
<organism evidence="1 2">
    <name type="scientific">Cyclostephanos tholiformis</name>
    <dbReference type="NCBI Taxonomy" id="382380"/>
    <lineage>
        <taxon>Eukaryota</taxon>
        <taxon>Sar</taxon>
        <taxon>Stramenopiles</taxon>
        <taxon>Ochrophyta</taxon>
        <taxon>Bacillariophyta</taxon>
        <taxon>Coscinodiscophyceae</taxon>
        <taxon>Thalassiosirophycidae</taxon>
        <taxon>Stephanodiscales</taxon>
        <taxon>Stephanodiscaceae</taxon>
        <taxon>Cyclostephanos</taxon>
    </lineage>
</organism>
<evidence type="ECO:0000313" key="2">
    <source>
        <dbReference type="Proteomes" id="UP001530377"/>
    </source>
</evidence>
<dbReference type="Proteomes" id="UP001530377">
    <property type="component" value="Unassembled WGS sequence"/>
</dbReference>
<dbReference type="SUPFAM" id="SSF52777">
    <property type="entry name" value="CoA-dependent acyltransferases"/>
    <property type="match status" value="1"/>
</dbReference>
<dbReference type="Gene3D" id="3.30.559.10">
    <property type="entry name" value="Chloramphenicol acetyltransferase-like domain"/>
    <property type="match status" value="1"/>
</dbReference>
<reference evidence="1 2" key="1">
    <citation type="submission" date="2024-10" db="EMBL/GenBank/DDBJ databases">
        <title>Updated reference genomes for cyclostephanoid diatoms.</title>
        <authorList>
            <person name="Roberts W.R."/>
            <person name="Alverson A.J."/>
        </authorList>
    </citation>
    <scope>NUCLEOTIDE SEQUENCE [LARGE SCALE GENOMIC DNA]</scope>
    <source>
        <strain evidence="1 2">AJA228-03</strain>
    </source>
</reference>
<keyword evidence="2" id="KW-1185">Reference proteome</keyword>
<gene>
    <name evidence="1" type="ORF">ACHAXA_005323</name>
</gene>